<gene>
    <name evidence="4" type="ORF">HNP60_003117</name>
</gene>
<keyword evidence="5" id="KW-1185">Reference proteome</keyword>
<dbReference type="CDD" id="cd05233">
    <property type="entry name" value="SDR_c"/>
    <property type="match status" value="1"/>
</dbReference>
<dbReference type="SUPFAM" id="SSF51735">
    <property type="entry name" value="NAD(P)-binding Rossmann-fold domains"/>
    <property type="match status" value="1"/>
</dbReference>
<dbReference type="EMBL" id="JACHKA010000001">
    <property type="protein sequence ID" value="MBB5987143.1"/>
    <property type="molecule type" value="Genomic_DNA"/>
</dbReference>
<comment type="similarity">
    <text evidence="1 3">Belongs to the short-chain dehydrogenases/reductases (SDR) family.</text>
</comment>
<evidence type="ECO:0000313" key="5">
    <source>
        <dbReference type="Proteomes" id="UP001138540"/>
    </source>
</evidence>
<dbReference type="InterPro" id="IPR020904">
    <property type="entry name" value="Sc_DH/Rdtase_CS"/>
</dbReference>
<organism evidence="4 5">
    <name type="scientific">Sphingobium lignivorans</name>
    <dbReference type="NCBI Taxonomy" id="2735886"/>
    <lineage>
        <taxon>Bacteria</taxon>
        <taxon>Pseudomonadati</taxon>
        <taxon>Pseudomonadota</taxon>
        <taxon>Alphaproteobacteria</taxon>
        <taxon>Sphingomonadales</taxon>
        <taxon>Sphingomonadaceae</taxon>
        <taxon>Sphingobium</taxon>
    </lineage>
</organism>
<sequence>MKRVLVTGGGAGIGLAIAKRFIEDGARVLTCDVDEAALNGALEAVPGLLGLHCDVSREADLDALFGAVDHQLGGLDVLVSNVGIGGPTLPADALPPEDWRRVIDINLTASFEVTRRAIPLLKDSAGTIIIMSSAAGRYGYPNRIAYATSKWGLVGFAKTLAMELGPHDISVNAILPGAVGGERFDRVIEGRARASGRSFEEEVALGLASQSLKRIVAPAHVADLALFLTTPAGRSISGAALPIDCDLQHG</sequence>
<dbReference type="PRINTS" id="PR00080">
    <property type="entry name" value="SDRFAMILY"/>
</dbReference>
<dbReference type="PANTHER" id="PTHR24321:SF8">
    <property type="entry name" value="ESTRADIOL 17-BETA-DEHYDROGENASE 8-RELATED"/>
    <property type="match status" value="1"/>
</dbReference>
<dbReference type="InterPro" id="IPR036291">
    <property type="entry name" value="NAD(P)-bd_dom_sf"/>
</dbReference>
<keyword evidence="2" id="KW-0560">Oxidoreductase</keyword>
<evidence type="ECO:0000256" key="1">
    <source>
        <dbReference type="ARBA" id="ARBA00006484"/>
    </source>
</evidence>
<dbReference type="PRINTS" id="PR00081">
    <property type="entry name" value="GDHRDH"/>
</dbReference>
<dbReference type="Gene3D" id="3.40.50.720">
    <property type="entry name" value="NAD(P)-binding Rossmann-like Domain"/>
    <property type="match status" value="1"/>
</dbReference>
<accession>A0ABR6NKX1</accession>
<reference evidence="4 5" key="1">
    <citation type="submission" date="2020-08" db="EMBL/GenBank/DDBJ databases">
        <title>Exploring microbial biodiversity for novel pathways involved in the catabolism of aromatic compounds derived from lignin.</title>
        <authorList>
            <person name="Elkins J."/>
        </authorList>
    </citation>
    <scope>NUCLEOTIDE SEQUENCE [LARGE SCALE GENOMIC DNA]</scope>
    <source>
        <strain evidence="4 5">B1D3A</strain>
    </source>
</reference>
<dbReference type="NCBIfam" id="NF009466">
    <property type="entry name" value="PRK12826.1-2"/>
    <property type="match status" value="1"/>
</dbReference>
<evidence type="ECO:0000313" key="4">
    <source>
        <dbReference type="EMBL" id="MBB5987143.1"/>
    </source>
</evidence>
<evidence type="ECO:0000256" key="2">
    <source>
        <dbReference type="ARBA" id="ARBA00023002"/>
    </source>
</evidence>
<dbReference type="PANTHER" id="PTHR24321">
    <property type="entry name" value="DEHYDROGENASES, SHORT CHAIN"/>
    <property type="match status" value="1"/>
</dbReference>
<dbReference type="PROSITE" id="PS00061">
    <property type="entry name" value="ADH_SHORT"/>
    <property type="match status" value="1"/>
</dbReference>
<name>A0ABR6NKX1_9SPHN</name>
<comment type="caution">
    <text evidence="4">The sequence shown here is derived from an EMBL/GenBank/DDBJ whole genome shotgun (WGS) entry which is preliminary data.</text>
</comment>
<proteinExistence type="inferred from homology"/>
<protein>
    <submittedName>
        <fullName evidence="4">NAD(P)-dependent dehydrogenase (Short-subunit alcohol dehydrogenase family)</fullName>
    </submittedName>
</protein>
<evidence type="ECO:0000256" key="3">
    <source>
        <dbReference type="RuleBase" id="RU000363"/>
    </source>
</evidence>
<dbReference type="Proteomes" id="UP001138540">
    <property type="component" value="Unassembled WGS sequence"/>
</dbReference>
<dbReference type="InterPro" id="IPR002347">
    <property type="entry name" value="SDR_fam"/>
</dbReference>
<dbReference type="Pfam" id="PF00106">
    <property type="entry name" value="adh_short"/>
    <property type="match status" value="1"/>
</dbReference>
<dbReference type="RefSeq" id="WP_184155459.1">
    <property type="nucleotide sequence ID" value="NZ_JACHKA010000001.1"/>
</dbReference>